<sequence length="54" mass="6606">MLVIPPKEIDGKLKFRNNDVFVRDGITLTEHEMELYRQYRKELHRARSIQFEED</sequence>
<comment type="caution">
    <text evidence="1">The sequence shown here is derived from an EMBL/GenBank/DDBJ whole genome shotgun (WGS) entry which is preliminary data.</text>
</comment>
<reference evidence="1 2" key="1">
    <citation type="submission" date="2020-06" db="EMBL/GenBank/DDBJ databases">
        <title>Characterization of fructooligosaccharide metabolism and fructooligosaccharide-degrading enzymes in human commensal butyrate producers.</title>
        <authorList>
            <person name="Tanno H."/>
            <person name="Fujii T."/>
            <person name="Hirano K."/>
            <person name="Maeno S."/>
            <person name="Tonozuka T."/>
            <person name="Sakamoto M."/>
            <person name="Ohkuma M."/>
            <person name="Tochio T."/>
            <person name="Endo A."/>
        </authorList>
    </citation>
    <scope>NUCLEOTIDE SEQUENCE [LARGE SCALE GENOMIC DNA]</scope>
    <source>
        <strain evidence="1 2">JCM 31056</strain>
    </source>
</reference>
<gene>
    <name evidence="1" type="ORF">BUFA31_20600</name>
</gene>
<proteinExistence type="predicted"/>
<name>A0ABQ1E1S8_9FIRM</name>
<protein>
    <submittedName>
        <fullName evidence="1">Uncharacterized protein</fullName>
    </submittedName>
</protein>
<dbReference type="Proteomes" id="UP000620147">
    <property type="component" value="Unassembled WGS sequence"/>
</dbReference>
<organism evidence="1 2">
    <name type="scientific">Butyricicoccus faecihominis</name>
    <dbReference type="NCBI Taxonomy" id="1712515"/>
    <lineage>
        <taxon>Bacteria</taxon>
        <taxon>Bacillati</taxon>
        <taxon>Bacillota</taxon>
        <taxon>Clostridia</taxon>
        <taxon>Eubacteriales</taxon>
        <taxon>Butyricicoccaceae</taxon>
        <taxon>Butyricicoccus</taxon>
    </lineage>
</organism>
<accession>A0ABQ1E1S8</accession>
<keyword evidence="2" id="KW-1185">Reference proteome</keyword>
<dbReference type="EMBL" id="BLYJ01000028">
    <property type="protein sequence ID" value="GFO88896.1"/>
    <property type="molecule type" value="Genomic_DNA"/>
</dbReference>
<dbReference type="RefSeq" id="WP_188886399.1">
    <property type="nucleotide sequence ID" value="NZ_BLYJ01000028.1"/>
</dbReference>
<evidence type="ECO:0000313" key="1">
    <source>
        <dbReference type="EMBL" id="GFO88896.1"/>
    </source>
</evidence>
<evidence type="ECO:0000313" key="2">
    <source>
        <dbReference type="Proteomes" id="UP000620147"/>
    </source>
</evidence>